<feature type="transmembrane region" description="Helical" evidence="7">
    <location>
        <begin position="52"/>
        <end position="75"/>
    </location>
</feature>
<keyword evidence="4" id="KW-0201">Cytochrome c-type biogenesis</keyword>
<feature type="transmembrane region" description="Helical" evidence="7">
    <location>
        <begin position="122"/>
        <end position="141"/>
    </location>
</feature>
<evidence type="ECO:0000256" key="1">
    <source>
        <dbReference type="ARBA" id="ARBA00004141"/>
    </source>
</evidence>
<evidence type="ECO:0000256" key="6">
    <source>
        <dbReference type="ARBA" id="ARBA00023136"/>
    </source>
</evidence>
<dbReference type="AlphaFoldDB" id="A0A0V8RUE5"/>
<dbReference type="OrthoDB" id="148358at2157"/>
<feature type="domain" description="Cytochrome c assembly protein" evidence="8">
    <location>
        <begin position="40"/>
        <end position="176"/>
    </location>
</feature>
<evidence type="ECO:0000256" key="7">
    <source>
        <dbReference type="SAM" id="Phobius"/>
    </source>
</evidence>
<evidence type="ECO:0000256" key="4">
    <source>
        <dbReference type="ARBA" id="ARBA00022748"/>
    </source>
</evidence>
<comment type="caution">
    <text evidence="9">The sequence shown here is derived from an EMBL/GenBank/DDBJ whole genome shotgun (WGS) entry which is preliminary data.</text>
</comment>
<dbReference type="GO" id="GO:0015232">
    <property type="term" value="F:heme transmembrane transporter activity"/>
    <property type="evidence" value="ECO:0007669"/>
    <property type="project" value="InterPro"/>
</dbReference>
<dbReference type="PANTHER" id="PTHR30071:SF1">
    <property type="entry name" value="CYTOCHROME B_B6 PROTEIN-RELATED"/>
    <property type="match status" value="1"/>
</dbReference>
<dbReference type="GO" id="GO:0020037">
    <property type="term" value="F:heme binding"/>
    <property type="evidence" value="ECO:0007669"/>
    <property type="project" value="InterPro"/>
</dbReference>
<feature type="transmembrane region" description="Helical" evidence="7">
    <location>
        <begin position="191"/>
        <end position="210"/>
    </location>
</feature>
<dbReference type="InterPro" id="IPR002541">
    <property type="entry name" value="Cyt_c_assembly"/>
</dbReference>
<protein>
    <recommendedName>
        <fullName evidence="8">Cytochrome c assembly protein domain-containing protein</fullName>
    </recommendedName>
</protein>
<name>A0A0V8RUE5_PYROC</name>
<feature type="transmembrane region" description="Helical" evidence="7">
    <location>
        <begin position="312"/>
        <end position="335"/>
    </location>
</feature>
<comment type="similarity">
    <text evidence="2">Belongs to the CcmC/CycZ/HelC family.</text>
</comment>
<dbReference type="GO" id="GO:0005886">
    <property type="term" value="C:plasma membrane"/>
    <property type="evidence" value="ECO:0007669"/>
    <property type="project" value="TreeGrafter"/>
</dbReference>
<dbReference type="InterPro" id="IPR045062">
    <property type="entry name" value="Cyt_c_biogenesis_CcsA/CcmC"/>
</dbReference>
<dbReference type="PANTHER" id="PTHR30071">
    <property type="entry name" value="HEME EXPORTER PROTEIN C"/>
    <property type="match status" value="1"/>
</dbReference>
<evidence type="ECO:0000256" key="2">
    <source>
        <dbReference type="ARBA" id="ARBA00005840"/>
    </source>
</evidence>
<keyword evidence="6 7" id="KW-0472">Membrane</keyword>
<dbReference type="PRINTS" id="PR01386">
    <property type="entry name" value="CCMCBIOGNSIS"/>
</dbReference>
<feature type="transmembrane region" description="Helical" evidence="7">
    <location>
        <begin position="231"/>
        <end position="253"/>
    </location>
</feature>
<organism evidence="9 10">
    <name type="scientific">Pyrodictium occultum</name>
    <dbReference type="NCBI Taxonomy" id="2309"/>
    <lineage>
        <taxon>Archaea</taxon>
        <taxon>Thermoproteota</taxon>
        <taxon>Thermoprotei</taxon>
        <taxon>Desulfurococcales</taxon>
        <taxon>Pyrodictiaceae</taxon>
        <taxon>Pyrodictium</taxon>
    </lineage>
</organism>
<reference evidence="9 10" key="1">
    <citation type="submission" date="2015-11" db="EMBL/GenBank/DDBJ databases">
        <title>Genome sequence of Pyrodictium occultum PL-19, a marine hyperthermophilic archaeon isolated from Volcano, Italy.</title>
        <authorList>
            <person name="Utturkar S."/>
            <person name="Huber H."/>
            <person name="Leptihn S."/>
            <person name="Brown S."/>
            <person name="Stetter K.O."/>
            <person name="Podar M."/>
        </authorList>
    </citation>
    <scope>NUCLEOTIDE SEQUENCE [LARGE SCALE GENOMIC DNA]</scope>
    <source>
        <strain evidence="9 10">PL-19</strain>
    </source>
</reference>
<dbReference type="Proteomes" id="UP000053352">
    <property type="component" value="Unassembled WGS sequence"/>
</dbReference>
<gene>
    <name evidence="9" type="ORF">CF15_02430</name>
</gene>
<evidence type="ECO:0000256" key="5">
    <source>
        <dbReference type="ARBA" id="ARBA00022989"/>
    </source>
</evidence>
<keyword evidence="10" id="KW-1185">Reference proteome</keyword>
<accession>A0A0V8RUE5</accession>
<evidence type="ECO:0000259" key="8">
    <source>
        <dbReference type="Pfam" id="PF01578"/>
    </source>
</evidence>
<evidence type="ECO:0000313" key="9">
    <source>
        <dbReference type="EMBL" id="KSW11694.1"/>
    </source>
</evidence>
<dbReference type="RefSeq" id="WP_058370371.1">
    <property type="nucleotide sequence ID" value="NZ_LNTB01000001.1"/>
</dbReference>
<dbReference type="Pfam" id="PF01578">
    <property type="entry name" value="Cytochrom_C_asm"/>
    <property type="match status" value="1"/>
</dbReference>
<feature type="transmembrane region" description="Helical" evidence="7">
    <location>
        <begin position="87"/>
        <end position="107"/>
    </location>
</feature>
<keyword evidence="3 7" id="KW-0812">Transmembrane</keyword>
<proteinExistence type="inferred from homology"/>
<feature type="transmembrane region" description="Helical" evidence="7">
    <location>
        <begin position="153"/>
        <end position="171"/>
    </location>
</feature>
<dbReference type="EMBL" id="LNTB01000001">
    <property type="protein sequence ID" value="KSW11694.1"/>
    <property type="molecule type" value="Genomic_DNA"/>
</dbReference>
<keyword evidence="5 7" id="KW-1133">Transmembrane helix</keyword>
<sequence>MPPRGFARLAAPLLALLALVDAGLVIYAVYHAPYPLRVSLGSPTAYLNIYIHIPMAWGSYLLYTLAFASAILYLTRGKEKLDAYVRAFVLTGSLYAVFTLVSGMAWASESWGAAWSWDPRETGVLLLLLAYILYFVLRSSIPDPDRASRLSAVYAVAAYSMVPISFLAPRVAASSLHPTVENFRDFMEQPAVLRVFIARVLMASVIAVLLSYTLAERLRGEEIPFTRSLRYVGAGLVMLGMVIGFIVASPYLAGGVERVLGARLVNGSVVALNLSGSGYVKLAKPLHVQVVDGKPSIIGHIVRLNGGSVEIVIHWSVALNAAMYMVLLGLLMLYISRLRNSTR</sequence>
<evidence type="ECO:0000256" key="3">
    <source>
        <dbReference type="ARBA" id="ARBA00022692"/>
    </source>
</evidence>
<dbReference type="InterPro" id="IPR003557">
    <property type="entry name" value="Cyt_c_biogenesis_CcmC"/>
</dbReference>
<dbReference type="STRING" id="2309.CF15_02430"/>
<evidence type="ECO:0000313" key="10">
    <source>
        <dbReference type="Proteomes" id="UP000053352"/>
    </source>
</evidence>
<dbReference type="GO" id="GO:0017004">
    <property type="term" value="P:cytochrome complex assembly"/>
    <property type="evidence" value="ECO:0007669"/>
    <property type="project" value="UniProtKB-KW"/>
</dbReference>
<comment type="subcellular location">
    <subcellularLocation>
        <location evidence="1">Membrane</location>
        <topology evidence="1">Multi-pass membrane protein</topology>
    </subcellularLocation>
</comment>